<evidence type="ECO:0000313" key="3">
    <source>
        <dbReference type="Proteomes" id="UP000636394"/>
    </source>
</evidence>
<keyword evidence="3" id="KW-1185">Reference proteome</keyword>
<dbReference type="AlphaFoldDB" id="A0A9E6MQU2"/>
<evidence type="ECO:0000313" key="2">
    <source>
        <dbReference type="EMBL" id="QTU84693.1"/>
    </source>
</evidence>
<name>A0A9E6MQU2_9ACTN</name>
<dbReference type="EMBL" id="WPCR01000001">
    <property type="protein sequence ID" value="NHM13217.1"/>
    <property type="molecule type" value="Genomic_DNA"/>
</dbReference>
<sequence length="124" mass="14235">MWSIEYEYIVDWLDKQDAETVAHVFAALELLERHGPSLGRPLVDTLADTKIRNLKELRPASSGSSEVRILFAFDPKRKAVMLLAGDKAKGKNVRRKWSGWYKQAIPRAEEIYALHVRRLEETDG</sequence>
<dbReference type="InterPro" id="IPR009241">
    <property type="entry name" value="HigB-like"/>
</dbReference>
<dbReference type="KEGG" id="ebz:J7S26_01845"/>
<reference evidence="2" key="2">
    <citation type="submission" date="2021-04" db="EMBL/GenBank/DDBJ databases">
        <title>Novel species in family Eggerthellaceae.</title>
        <authorList>
            <person name="Zhang G."/>
        </authorList>
    </citation>
    <scope>NUCLEOTIDE SEQUENCE</scope>
    <source>
        <strain evidence="2">Zg-886</strain>
    </source>
</reference>
<evidence type="ECO:0000313" key="4">
    <source>
        <dbReference type="Proteomes" id="UP000671910"/>
    </source>
</evidence>
<dbReference type="Proteomes" id="UP000671910">
    <property type="component" value="Chromosome"/>
</dbReference>
<dbReference type="Proteomes" id="UP000636394">
    <property type="component" value="Unassembled WGS sequence"/>
</dbReference>
<dbReference type="EMBL" id="CP072829">
    <property type="protein sequence ID" value="QTU84693.1"/>
    <property type="molecule type" value="Genomic_DNA"/>
</dbReference>
<reference evidence="1 3" key="1">
    <citation type="submission" date="2019-11" db="EMBL/GenBank/DDBJ databases">
        <title>Eggerthellaceae novel genus isolated from the rectal contents of marmort.</title>
        <authorList>
            <person name="Zhang G."/>
        </authorList>
    </citation>
    <scope>NUCLEOTIDE SEQUENCE [LARGE SCALE GENOMIC DNA]</scope>
    <source>
        <strain evidence="3">zg-886</strain>
        <strain evidence="1">Zg-886</strain>
    </source>
</reference>
<protein>
    <submittedName>
        <fullName evidence="2">Type II toxin-antitoxin system RelE/ParE family toxin</fullName>
    </submittedName>
</protein>
<accession>A0A9E6MQU2</accession>
<evidence type="ECO:0000313" key="1">
    <source>
        <dbReference type="EMBL" id="NHM13217.1"/>
    </source>
</evidence>
<gene>
    <name evidence="1" type="ORF">GMI68_00255</name>
    <name evidence="2" type="ORF">J7S26_01845</name>
</gene>
<dbReference type="RefSeq" id="WP_166338008.1">
    <property type="nucleotide sequence ID" value="NZ_CP072829.1"/>
</dbReference>
<organism evidence="2 4">
    <name type="scientific">Xiamenia xianingshaonis</name>
    <dbReference type="NCBI Taxonomy" id="2682776"/>
    <lineage>
        <taxon>Bacteria</taxon>
        <taxon>Bacillati</taxon>
        <taxon>Actinomycetota</taxon>
        <taxon>Coriobacteriia</taxon>
        <taxon>Eggerthellales</taxon>
        <taxon>Eggerthellaceae</taxon>
        <taxon>Xiamenia</taxon>
    </lineage>
</organism>
<proteinExistence type="predicted"/>
<dbReference type="Pfam" id="PF05973">
    <property type="entry name" value="Gp49"/>
    <property type="match status" value="1"/>
</dbReference>